<keyword evidence="2" id="KW-1185">Reference proteome</keyword>
<reference evidence="1 2" key="1">
    <citation type="journal article" date="2015" name="Mol. Plant Microbe Interact.">
        <title>Genome, transcriptome, and functional analyses of Penicillium expansum provide new insights into secondary metabolism and pathogenicity.</title>
        <authorList>
            <person name="Ballester A.R."/>
            <person name="Marcet-Houben M."/>
            <person name="Levin E."/>
            <person name="Sela N."/>
            <person name="Selma-Lazaro C."/>
            <person name="Carmona L."/>
            <person name="Wisniewski M."/>
            <person name="Droby S."/>
            <person name="Gonzalez-Candelas L."/>
            <person name="Gabaldon T."/>
        </authorList>
    </citation>
    <scope>NUCLEOTIDE SEQUENCE [LARGE SCALE GENOMIC DNA]</scope>
    <source>
        <strain evidence="1 2">PHI-1</strain>
    </source>
</reference>
<gene>
    <name evidence="1" type="ORF">PITC_055150</name>
</gene>
<organism evidence="1 2">
    <name type="scientific">Penicillium italicum</name>
    <name type="common">Blue mold</name>
    <dbReference type="NCBI Taxonomy" id="40296"/>
    <lineage>
        <taxon>Eukaryota</taxon>
        <taxon>Fungi</taxon>
        <taxon>Dikarya</taxon>
        <taxon>Ascomycota</taxon>
        <taxon>Pezizomycotina</taxon>
        <taxon>Eurotiomycetes</taxon>
        <taxon>Eurotiomycetidae</taxon>
        <taxon>Eurotiales</taxon>
        <taxon>Aspergillaceae</taxon>
        <taxon>Penicillium</taxon>
    </lineage>
</organism>
<dbReference type="Proteomes" id="UP000030104">
    <property type="component" value="Unassembled WGS sequence"/>
</dbReference>
<name>A0A0A2L6A6_PENIT</name>
<proteinExistence type="predicted"/>
<sequence length="104" mass="12339">MKWWRQRCRTRPSTPWKHNTHGPWVEIKVLSSDNAIQVRAPVPEQTSPAEKKDFQSSFSIVLSPPHKVGWWRDDDPKEKEKIRIKREVFFRPRLSCGGRRGQFS</sequence>
<protein>
    <submittedName>
        <fullName evidence="1">Uncharacterized protein</fullName>
    </submittedName>
</protein>
<accession>A0A0A2L6A6</accession>
<comment type="caution">
    <text evidence="1">The sequence shown here is derived from an EMBL/GenBank/DDBJ whole genome shotgun (WGS) entry which is preliminary data.</text>
</comment>
<dbReference type="AlphaFoldDB" id="A0A0A2L6A6"/>
<dbReference type="EMBL" id="JQGA01000451">
    <property type="protein sequence ID" value="KGO75637.1"/>
    <property type="molecule type" value="Genomic_DNA"/>
</dbReference>
<evidence type="ECO:0000313" key="2">
    <source>
        <dbReference type="Proteomes" id="UP000030104"/>
    </source>
</evidence>
<evidence type="ECO:0000313" key="1">
    <source>
        <dbReference type="EMBL" id="KGO75637.1"/>
    </source>
</evidence>
<dbReference type="HOGENOM" id="CLU_2250975_0_0_1"/>